<keyword evidence="19" id="KW-1207">Sterol metabolism</keyword>
<keyword evidence="15" id="KW-0238">DNA-binding</keyword>
<sequence length="361" mass="40112">MGLTAEENTSPFIIDLLAQVAVARMEPENLPGIDANFQPAGFTPALEGNVMTQDLLGSPSGRVLVDEDNDDDLPIPLSDLLEDAAILNEIRLLDLALEEGFNPEMADEPDSDSGLSLDFSHSPASPCVSEASYSSSSSSTSSSSEELGAVGGAYPENENKLVPPNYGDHRLFHGFSQLEHIGHDHTYNQPWSSACSLPLGKIPISKNKIWSRDKHHAQALKIPFSNELIVNLPVEEFNDLLSNYQLNEEQLTLIRDIRRRGKNKIAAQNCRKRKQDVLLGLEDDVSTLRRHRSRLLREKQETLRNLQEMRRQLEMLYKEVFSRLVGEEGSPLDATDMSPDCKKKPEQVEGEHANSTQKGSS</sequence>
<evidence type="ECO:0000256" key="22">
    <source>
        <dbReference type="ARBA" id="ARBA00023242"/>
    </source>
</evidence>
<feature type="domain" description="BZIP" evidence="27">
    <location>
        <begin position="253"/>
        <end position="316"/>
    </location>
</feature>
<dbReference type="PANTHER" id="PTHR24411:SF31">
    <property type="entry name" value="ENDOPLASMIC RETICULUM MEMBRANE SENSOR NFE2L1"/>
    <property type="match status" value="1"/>
</dbReference>
<keyword evidence="16" id="KW-0472">Membrane</keyword>
<accession>A0A3Q0S4L6</accession>
<evidence type="ECO:0000256" key="16">
    <source>
        <dbReference type="ARBA" id="ARBA00023136"/>
    </source>
</evidence>
<keyword evidence="17" id="KW-0010">Activator</keyword>
<dbReference type="AlphaFoldDB" id="A0A3Q0S4L6"/>
<dbReference type="GO" id="GO:0000978">
    <property type="term" value="F:RNA polymerase II cis-regulatory region sequence-specific DNA binding"/>
    <property type="evidence" value="ECO:0007669"/>
    <property type="project" value="InterPro"/>
</dbReference>
<evidence type="ECO:0000256" key="5">
    <source>
        <dbReference type="ARBA" id="ARBA00020485"/>
    </source>
</evidence>
<dbReference type="PROSITE" id="PS50217">
    <property type="entry name" value="BZIP"/>
    <property type="match status" value="1"/>
</dbReference>
<keyword evidence="18" id="KW-0804">Transcription</keyword>
<keyword evidence="8" id="KW-0812">Transmembrane</keyword>
<dbReference type="GO" id="GO:0008289">
    <property type="term" value="F:lipid binding"/>
    <property type="evidence" value="ECO:0007669"/>
    <property type="project" value="UniProtKB-KW"/>
</dbReference>
<evidence type="ECO:0000256" key="17">
    <source>
        <dbReference type="ARBA" id="ARBA00023159"/>
    </source>
</evidence>
<evidence type="ECO:0000256" key="23">
    <source>
        <dbReference type="ARBA" id="ARBA00030985"/>
    </source>
</evidence>
<evidence type="ECO:0000256" key="14">
    <source>
        <dbReference type="ARBA" id="ARBA00023121"/>
    </source>
</evidence>
<dbReference type="Pfam" id="PF03131">
    <property type="entry name" value="bZIP_Maf"/>
    <property type="match status" value="1"/>
</dbReference>
<reference evidence="28" key="1">
    <citation type="submission" date="2025-08" db="UniProtKB">
        <authorList>
            <consortium name="Ensembl"/>
        </authorList>
    </citation>
    <scope>IDENTIFICATION</scope>
</reference>
<organism evidence="28 29">
    <name type="scientific">Amphilophus citrinellus</name>
    <name type="common">Midas cichlid</name>
    <name type="synonym">Cichlasoma citrinellum</name>
    <dbReference type="NCBI Taxonomy" id="61819"/>
    <lineage>
        <taxon>Eukaryota</taxon>
        <taxon>Metazoa</taxon>
        <taxon>Chordata</taxon>
        <taxon>Craniata</taxon>
        <taxon>Vertebrata</taxon>
        <taxon>Euteleostomi</taxon>
        <taxon>Actinopterygii</taxon>
        <taxon>Neopterygii</taxon>
        <taxon>Teleostei</taxon>
        <taxon>Neoteleostei</taxon>
        <taxon>Acanthomorphata</taxon>
        <taxon>Ovalentaria</taxon>
        <taxon>Cichlomorphae</taxon>
        <taxon>Cichliformes</taxon>
        <taxon>Cichlidae</taxon>
        <taxon>New World cichlids</taxon>
        <taxon>Cichlasomatinae</taxon>
        <taxon>Heroini</taxon>
        <taxon>Amphilophus</taxon>
    </lineage>
</organism>
<keyword evidence="25" id="KW-0175">Coiled coil</keyword>
<keyword evidence="11" id="KW-1133">Transmembrane helix</keyword>
<dbReference type="PANTHER" id="PTHR24411">
    <property type="entry name" value="NUCLEAR FACTOR ERYTHROID 2-RELATED FACTOR"/>
    <property type="match status" value="1"/>
</dbReference>
<keyword evidence="6" id="KW-0678">Repressor</keyword>
<dbReference type="FunFam" id="1.10.880.10:FF:000004">
    <property type="entry name" value="Nuclear factor, erythroid 2"/>
    <property type="match status" value="1"/>
</dbReference>
<name>A0A3Q0S4L6_AMPCI</name>
<keyword evidence="9" id="KW-0256">Endoplasmic reticulum</keyword>
<dbReference type="SMART" id="SM00338">
    <property type="entry name" value="BRLZ"/>
    <property type="match status" value="1"/>
</dbReference>
<reference evidence="28" key="2">
    <citation type="submission" date="2025-09" db="UniProtKB">
        <authorList>
            <consortium name="Ensembl"/>
        </authorList>
    </citation>
    <scope>IDENTIFICATION</scope>
</reference>
<evidence type="ECO:0000256" key="26">
    <source>
        <dbReference type="SAM" id="MobiDB-lite"/>
    </source>
</evidence>
<protein>
    <recommendedName>
        <fullName evidence="5">Endoplasmic reticulum membrane sensor NFE2L1</fullName>
    </recommendedName>
    <alternativeName>
        <fullName evidence="24">Nuclear factor erythroid 2-related factor 1</fullName>
    </alternativeName>
    <alternativeName>
        <fullName evidence="23">Nuclear factor, erythroid derived 2, like 1</fullName>
    </alternativeName>
</protein>
<evidence type="ECO:0000256" key="1">
    <source>
        <dbReference type="ARBA" id="ARBA00004123"/>
    </source>
</evidence>
<keyword evidence="10" id="KW-0735">Signal-anchor</keyword>
<feature type="compositionally biased region" description="Low complexity" evidence="26">
    <location>
        <begin position="129"/>
        <end position="146"/>
    </location>
</feature>
<dbReference type="GO" id="GO:0005634">
    <property type="term" value="C:nucleus"/>
    <property type="evidence" value="ECO:0007669"/>
    <property type="project" value="UniProtKB-SubCell"/>
</dbReference>
<dbReference type="SUPFAM" id="SSF57959">
    <property type="entry name" value="Leucine zipper domain"/>
    <property type="match status" value="1"/>
</dbReference>
<evidence type="ECO:0000259" key="27">
    <source>
        <dbReference type="PROSITE" id="PS50217"/>
    </source>
</evidence>
<keyword evidence="22" id="KW-0539">Nucleus</keyword>
<dbReference type="PROSITE" id="PS00036">
    <property type="entry name" value="BZIP_BASIC"/>
    <property type="match status" value="1"/>
</dbReference>
<dbReference type="GO" id="GO:0008203">
    <property type="term" value="P:cholesterol metabolic process"/>
    <property type="evidence" value="ECO:0007669"/>
    <property type="project" value="UniProtKB-KW"/>
</dbReference>
<feature type="compositionally biased region" description="Basic and acidic residues" evidence="26">
    <location>
        <begin position="339"/>
        <end position="352"/>
    </location>
</feature>
<evidence type="ECO:0000256" key="21">
    <source>
        <dbReference type="ARBA" id="ARBA00023221"/>
    </source>
</evidence>
<dbReference type="GO" id="GO:0000981">
    <property type="term" value="F:DNA-binding transcription factor activity, RNA polymerase II-specific"/>
    <property type="evidence" value="ECO:0007669"/>
    <property type="project" value="TreeGrafter"/>
</dbReference>
<evidence type="ECO:0000256" key="24">
    <source>
        <dbReference type="ARBA" id="ARBA00031659"/>
    </source>
</evidence>
<evidence type="ECO:0000256" key="10">
    <source>
        <dbReference type="ARBA" id="ARBA00022968"/>
    </source>
</evidence>
<dbReference type="InterPro" id="IPR008917">
    <property type="entry name" value="TF_DNA-bd_sf"/>
</dbReference>
<evidence type="ECO:0000256" key="11">
    <source>
        <dbReference type="ARBA" id="ARBA00022989"/>
    </source>
</evidence>
<evidence type="ECO:0000256" key="2">
    <source>
        <dbReference type="ARBA" id="ARBA00004643"/>
    </source>
</evidence>
<keyword evidence="12" id="KW-0805">Transcription regulation</keyword>
<evidence type="ECO:0000256" key="4">
    <source>
        <dbReference type="ARBA" id="ARBA00008157"/>
    </source>
</evidence>
<evidence type="ECO:0000256" key="25">
    <source>
        <dbReference type="SAM" id="Coils"/>
    </source>
</evidence>
<keyword evidence="20" id="KW-0325">Glycoprotein</keyword>
<keyword evidence="13" id="KW-0443">Lipid metabolism</keyword>
<feature type="coiled-coil region" evidence="25">
    <location>
        <begin position="292"/>
        <end position="323"/>
    </location>
</feature>
<keyword evidence="7" id="KW-0153">Cholesterol metabolism</keyword>
<dbReference type="InterPro" id="IPR046347">
    <property type="entry name" value="bZIP_sf"/>
</dbReference>
<dbReference type="SUPFAM" id="SSF47454">
    <property type="entry name" value="A DNA-binding domain in eukaryotic transcription factors"/>
    <property type="match status" value="1"/>
</dbReference>
<evidence type="ECO:0000256" key="7">
    <source>
        <dbReference type="ARBA" id="ARBA00022548"/>
    </source>
</evidence>
<feature type="region of interest" description="Disordered" evidence="26">
    <location>
        <begin position="328"/>
        <end position="361"/>
    </location>
</feature>
<dbReference type="InterPro" id="IPR047167">
    <property type="entry name" value="NFE2-like"/>
</dbReference>
<evidence type="ECO:0000313" key="29">
    <source>
        <dbReference type="Proteomes" id="UP000261340"/>
    </source>
</evidence>
<keyword evidence="14" id="KW-0446">Lipid-binding</keyword>
<evidence type="ECO:0000256" key="18">
    <source>
        <dbReference type="ARBA" id="ARBA00023163"/>
    </source>
</evidence>
<evidence type="ECO:0000256" key="12">
    <source>
        <dbReference type="ARBA" id="ARBA00023015"/>
    </source>
</evidence>
<dbReference type="GeneTree" id="ENSGT00950000182892"/>
<evidence type="ECO:0000256" key="13">
    <source>
        <dbReference type="ARBA" id="ARBA00023098"/>
    </source>
</evidence>
<keyword evidence="21" id="KW-0753">Steroid metabolism</keyword>
<dbReference type="Gene3D" id="1.10.880.10">
    <property type="entry name" value="Transcription factor, Skn-1-like, DNA-binding domain"/>
    <property type="match status" value="1"/>
</dbReference>
<evidence type="ECO:0000256" key="15">
    <source>
        <dbReference type="ARBA" id="ARBA00023125"/>
    </source>
</evidence>
<feature type="region of interest" description="Disordered" evidence="26">
    <location>
        <begin position="128"/>
        <end position="151"/>
    </location>
</feature>
<dbReference type="InterPro" id="IPR004826">
    <property type="entry name" value="bZIP_Maf"/>
</dbReference>
<comment type="similarity">
    <text evidence="4">Belongs to the bZIP family. CNC subfamily.</text>
</comment>
<dbReference type="Proteomes" id="UP000261340">
    <property type="component" value="Unplaced"/>
</dbReference>
<evidence type="ECO:0000256" key="3">
    <source>
        <dbReference type="ARBA" id="ARBA00004648"/>
    </source>
</evidence>
<evidence type="ECO:0000313" key="28">
    <source>
        <dbReference type="Ensembl" id="ENSACIP00000016833.1"/>
    </source>
</evidence>
<proteinExistence type="inferred from homology"/>
<evidence type="ECO:0000256" key="6">
    <source>
        <dbReference type="ARBA" id="ARBA00022491"/>
    </source>
</evidence>
<dbReference type="Ensembl" id="ENSACIT00000017288.1">
    <property type="protein sequence ID" value="ENSACIP00000016833.1"/>
    <property type="gene ID" value="ENSACIG00000013108.1"/>
</dbReference>
<evidence type="ECO:0000256" key="19">
    <source>
        <dbReference type="ARBA" id="ARBA00023166"/>
    </source>
</evidence>
<evidence type="ECO:0000256" key="8">
    <source>
        <dbReference type="ARBA" id="ARBA00022692"/>
    </source>
</evidence>
<comment type="subcellular location">
    <subcellularLocation>
        <location evidence="3">Endoplasmic reticulum membrane</location>
        <topology evidence="3">Single-pass type II membrane protein</topology>
    </subcellularLocation>
    <subcellularLocation>
        <location evidence="2">Endoplasmic reticulum membrane</location>
        <topology evidence="2">Single-pass type III membrane protein</topology>
    </subcellularLocation>
    <subcellularLocation>
        <location evidence="1">Nucleus</location>
    </subcellularLocation>
</comment>
<evidence type="ECO:0000256" key="9">
    <source>
        <dbReference type="ARBA" id="ARBA00022824"/>
    </source>
</evidence>
<dbReference type="GO" id="GO:0005789">
    <property type="term" value="C:endoplasmic reticulum membrane"/>
    <property type="evidence" value="ECO:0007669"/>
    <property type="project" value="UniProtKB-SubCell"/>
</dbReference>
<dbReference type="InterPro" id="IPR004827">
    <property type="entry name" value="bZIP"/>
</dbReference>
<keyword evidence="29" id="KW-1185">Reference proteome</keyword>
<evidence type="ECO:0000256" key="20">
    <source>
        <dbReference type="ARBA" id="ARBA00023180"/>
    </source>
</evidence>